<proteinExistence type="predicted"/>
<evidence type="ECO:0000259" key="1">
    <source>
        <dbReference type="PROSITE" id="PS50011"/>
    </source>
</evidence>
<protein>
    <recommendedName>
        <fullName evidence="1">Protein kinase domain-containing protein</fullName>
    </recommendedName>
</protein>
<accession>A0A251SEF6</accession>
<organism evidence="2 3">
    <name type="scientific">Helianthus annuus</name>
    <name type="common">Common sunflower</name>
    <dbReference type="NCBI Taxonomy" id="4232"/>
    <lineage>
        <taxon>Eukaryota</taxon>
        <taxon>Viridiplantae</taxon>
        <taxon>Streptophyta</taxon>
        <taxon>Embryophyta</taxon>
        <taxon>Tracheophyta</taxon>
        <taxon>Spermatophyta</taxon>
        <taxon>Magnoliopsida</taxon>
        <taxon>eudicotyledons</taxon>
        <taxon>Gunneridae</taxon>
        <taxon>Pentapetalae</taxon>
        <taxon>asterids</taxon>
        <taxon>campanulids</taxon>
        <taxon>Asterales</taxon>
        <taxon>Asteraceae</taxon>
        <taxon>Asteroideae</taxon>
        <taxon>Heliantheae alliance</taxon>
        <taxon>Heliantheae</taxon>
        <taxon>Helianthus</taxon>
    </lineage>
</organism>
<dbReference type="InterPro" id="IPR000719">
    <property type="entry name" value="Prot_kinase_dom"/>
</dbReference>
<dbReference type="Gene3D" id="1.10.510.10">
    <property type="entry name" value="Transferase(Phosphotransferase) domain 1"/>
    <property type="match status" value="1"/>
</dbReference>
<dbReference type="GO" id="GO:0005524">
    <property type="term" value="F:ATP binding"/>
    <property type="evidence" value="ECO:0007669"/>
    <property type="project" value="InterPro"/>
</dbReference>
<dbReference type="SUPFAM" id="SSF56112">
    <property type="entry name" value="Protein kinase-like (PK-like)"/>
    <property type="match status" value="1"/>
</dbReference>
<dbReference type="STRING" id="4232.A0A251SEF6"/>
<gene>
    <name evidence="2" type="ORF">HannXRQ_Chr14g0432201</name>
</gene>
<reference evidence="3" key="1">
    <citation type="journal article" date="2017" name="Nature">
        <title>The sunflower genome provides insights into oil metabolism, flowering and Asterid evolution.</title>
        <authorList>
            <person name="Badouin H."/>
            <person name="Gouzy J."/>
            <person name="Grassa C.J."/>
            <person name="Murat F."/>
            <person name="Staton S.E."/>
            <person name="Cottret L."/>
            <person name="Lelandais-Briere C."/>
            <person name="Owens G.L."/>
            <person name="Carrere S."/>
            <person name="Mayjonade B."/>
            <person name="Legrand L."/>
            <person name="Gill N."/>
            <person name="Kane N.C."/>
            <person name="Bowers J.E."/>
            <person name="Hubner S."/>
            <person name="Bellec A."/>
            <person name="Berard A."/>
            <person name="Berges H."/>
            <person name="Blanchet N."/>
            <person name="Boniface M.C."/>
            <person name="Brunel D."/>
            <person name="Catrice O."/>
            <person name="Chaidir N."/>
            <person name="Claudel C."/>
            <person name="Donnadieu C."/>
            <person name="Faraut T."/>
            <person name="Fievet G."/>
            <person name="Helmstetter N."/>
            <person name="King M."/>
            <person name="Knapp S.J."/>
            <person name="Lai Z."/>
            <person name="Le Paslier M.C."/>
            <person name="Lippi Y."/>
            <person name="Lorenzon L."/>
            <person name="Mandel J.R."/>
            <person name="Marage G."/>
            <person name="Marchand G."/>
            <person name="Marquand E."/>
            <person name="Bret-Mestries E."/>
            <person name="Morien E."/>
            <person name="Nambeesan S."/>
            <person name="Nguyen T."/>
            <person name="Pegot-Espagnet P."/>
            <person name="Pouilly N."/>
            <person name="Raftis F."/>
            <person name="Sallet E."/>
            <person name="Schiex T."/>
            <person name="Thomas J."/>
            <person name="Vandecasteele C."/>
            <person name="Vares D."/>
            <person name="Vear F."/>
            <person name="Vautrin S."/>
            <person name="Crespi M."/>
            <person name="Mangin B."/>
            <person name="Burke J.M."/>
            <person name="Salse J."/>
            <person name="Munos S."/>
            <person name="Vincourt P."/>
            <person name="Rieseberg L.H."/>
            <person name="Langlade N.B."/>
        </authorList>
    </citation>
    <scope>NUCLEOTIDE SEQUENCE [LARGE SCALE GENOMIC DNA]</scope>
    <source>
        <strain evidence="3">cv. SF193</strain>
    </source>
</reference>
<dbReference type="InParanoid" id="A0A251SEF6"/>
<dbReference type="EMBL" id="CM007903">
    <property type="protein sequence ID" value="OTF97217.1"/>
    <property type="molecule type" value="Genomic_DNA"/>
</dbReference>
<name>A0A251SEF6_HELAN</name>
<dbReference type="GO" id="GO:0004672">
    <property type="term" value="F:protein kinase activity"/>
    <property type="evidence" value="ECO:0007669"/>
    <property type="project" value="InterPro"/>
</dbReference>
<feature type="domain" description="Protein kinase" evidence="1">
    <location>
        <begin position="1"/>
        <end position="103"/>
    </location>
</feature>
<dbReference type="Proteomes" id="UP000215914">
    <property type="component" value="Chromosome 14"/>
</dbReference>
<evidence type="ECO:0000313" key="2">
    <source>
        <dbReference type="EMBL" id="OTF97217.1"/>
    </source>
</evidence>
<dbReference type="PROSITE" id="PS50011">
    <property type="entry name" value="PROTEIN_KINASE_DOM"/>
    <property type="match status" value="1"/>
</dbReference>
<sequence length="103" mass="11721">MPMIYVKLTPIKFTLFRDRVALAYIHAIGVCHRDIKPQNLLEGGGSATRKGERVLGGLIGQATVGKKEPPPWLWPRRKLRFPYEIFGDSNQFSAAMILVFYFL</sequence>
<dbReference type="AlphaFoldDB" id="A0A251SEF6"/>
<keyword evidence="3" id="KW-1185">Reference proteome</keyword>
<dbReference type="InterPro" id="IPR011009">
    <property type="entry name" value="Kinase-like_dom_sf"/>
</dbReference>
<evidence type="ECO:0000313" key="3">
    <source>
        <dbReference type="Proteomes" id="UP000215914"/>
    </source>
</evidence>